<geneLocation type="mitochondrion" evidence="3"/>
<dbReference type="EMBL" id="JAJFAZ020000010">
    <property type="protein sequence ID" value="KAI5311533.1"/>
    <property type="molecule type" value="Genomic_DNA"/>
</dbReference>
<evidence type="ECO:0000313" key="3">
    <source>
        <dbReference type="EMBL" id="KAI5311533.1"/>
    </source>
</evidence>
<dbReference type="Proteomes" id="UP001054821">
    <property type="component" value="Mitochondrion MT"/>
</dbReference>
<evidence type="ECO:0000313" key="4">
    <source>
        <dbReference type="Proteomes" id="UP001054821"/>
    </source>
</evidence>
<proteinExistence type="predicted"/>
<reference evidence="3 4" key="1">
    <citation type="journal article" date="2022" name="G3 (Bethesda)">
        <title>Whole-genome sequence and methylome profiling of the almond [Prunus dulcis (Mill.) D.A. Webb] cultivar 'Nonpareil'.</title>
        <authorList>
            <person name="D'Amico-Willman K.M."/>
            <person name="Ouma W.Z."/>
            <person name="Meulia T."/>
            <person name="Sideli G.M."/>
            <person name="Gradziel T.M."/>
            <person name="Fresnedo-Ramirez J."/>
        </authorList>
    </citation>
    <scope>NUCLEOTIDE SEQUENCE [LARGE SCALE GENOMIC DNA]</scope>
    <source>
        <strain evidence="3">Clone GOH B32 T37-40</strain>
    </source>
</reference>
<keyword evidence="4" id="KW-1185">Reference proteome</keyword>
<keyword evidence="2" id="KW-0732">Signal</keyword>
<feature type="signal peptide" evidence="2">
    <location>
        <begin position="1"/>
        <end position="34"/>
    </location>
</feature>
<gene>
    <name evidence="3" type="ORF">L3X38_000259</name>
</gene>
<protein>
    <submittedName>
        <fullName evidence="3">Uncharacterized protein</fullName>
    </submittedName>
</protein>
<evidence type="ECO:0000256" key="1">
    <source>
        <dbReference type="SAM" id="MobiDB-lite"/>
    </source>
</evidence>
<accession>A0AAD4USM8</accession>
<feature type="region of interest" description="Disordered" evidence="1">
    <location>
        <begin position="150"/>
        <end position="220"/>
    </location>
</feature>
<organism evidence="3 4">
    <name type="scientific">Prunus dulcis</name>
    <name type="common">Almond</name>
    <name type="synonym">Amygdalus dulcis</name>
    <dbReference type="NCBI Taxonomy" id="3755"/>
    <lineage>
        <taxon>Eukaryota</taxon>
        <taxon>Viridiplantae</taxon>
        <taxon>Streptophyta</taxon>
        <taxon>Embryophyta</taxon>
        <taxon>Tracheophyta</taxon>
        <taxon>Spermatophyta</taxon>
        <taxon>Magnoliopsida</taxon>
        <taxon>eudicotyledons</taxon>
        <taxon>Gunneridae</taxon>
        <taxon>Pentapetalae</taxon>
        <taxon>rosids</taxon>
        <taxon>fabids</taxon>
        <taxon>Rosales</taxon>
        <taxon>Rosaceae</taxon>
        <taxon>Amygdaloideae</taxon>
        <taxon>Amygdaleae</taxon>
        <taxon>Prunus</taxon>
    </lineage>
</organism>
<name>A0AAD4USM8_PRUDU</name>
<feature type="compositionally biased region" description="Low complexity" evidence="1">
    <location>
        <begin position="159"/>
        <end position="170"/>
    </location>
</feature>
<comment type="caution">
    <text evidence="3">The sequence shown here is derived from an EMBL/GenBank/DDBJ whole genome shotgun (WGS) entry which is preliminary data.</text>
</comment>
<feature type="chain" id="PRO_5042045960" evidence="2">
    <location>
        <begin position="35"/>
        <end position="254"/>
    </location>
</feature>
<dbReference type="AlphaFoldDB" id="A0AAD4USM8"/>
<evidence type="ECO:0000256" key="2">
    <source>
        <dbReference type="SAM" id="SignalP"/>
    </source>
</evidence>
<sequence length="254" mass="27932">MNRDRVAGSCNSPPARRSFRSFLMLIMKVPLTFSLQNGTLQQRRIRGLWFGQNGPLQRSCPVCLCNLEIYQQRMASAFNKRVRLRSFKKGDLVLMVKSVCSLPVHSSLSISRLALSSVVLSSIENCFLATVPDDTLLVAVVCFIGFNSESTGSTRPTESRSTLRAATRTRVQAAPYASKKQQATLADRPESVQKDPLGQGTDPKGAIPIPGRLPPLTNKNGLAKELRRAKSSKGKIVPMGYPARAKCYPRPMPL</sequence>
<keyword evidence="3" id="KW-0496">Mitochondrion</keyword>